<dbReference type="PROSITE" id="PS51077">
    <property type="entry name" value="HTH_ICLR"/>
    <property type="match status" value="1"/>
</dbReference>
<evidence type="ECO:0000256" key="1">
    <source>
        <dbReference type="ARBA" id="ARBA00023015"/>
    </source>
</evidence>
<dbReference type="GO" id="GO:0003677">
    <property type="term" value="F:DNA binding"/>
    <property type="evidence" value="ECO:0007669"/>
    <property type="project" value="UniProtKB-KW"/>
</dbReference>
<evidence type="ECO:0000256" key="3">
    <source>
        <dbReference type="ARBA" id="ARBA00023163"/>
    </source>
</evidence>
<dbReference type="SMART" id="SM00346">
    <property type="entry name" value="HTH_ICLR"/>
    <property type="match status" value="1"/>
</dbReference>
<dbReference type="EMBL" id="FOGZ01000019">
    <property type="protein sequence ID" value="SER93152.1"/>
    <property type="molecule type" value="Genomic_DNA"/>
</dbReference>
<evidence type="ECO:0000313" key="7">
    <source>
        <dbReference type="EMBL" id="SER93152.1"/>
    </source>
</evidence>
<dbReference type="GO" id="GO:0045892">
    <property type="term" value="P:negative regulation of DNA-templated transcription"/>
    <property type="evidence" value="ECO:0007669"/>
    <property type="project" value="TreeGrafter"/>
</dbReference>
<keyword evidence="2 7" id="KW-0238">DNA-binding</keyword>
<dbReference type="STRING" id="64702.SAMN05443377_11950"/>
<dbReference type="InterPro" id="IPR036388">
    <property type="entry name" value="WH-like_DNA-bd_sf"/>
</dbReference>
<dbReference type="SUPFAM" id="SSF46785">
    <property type="entry name" value="Winged helix' DNA-binding domain"/>
    <property type="match status" value="1"/>
</dbReference>
<dbReference type="Pfam" id="PF01614">
    <property type="entry name" value="IclR_C"/>
    <property type="match status" value="1"/>
</dbReference>
<evidence type="ECO:0000256" key="2">
    <source>
        <dbReference type="ARBA" id="ARBA00023125"/>
    </source>
</evidence>
<dbReference type="GO" id="GO:0003700">
    <property type="term" value="F:DNA-binding transcription factor activity"/>
    <property type="evidence" value="ECO:0007669"/>
    <property type="project" value="TreeGrafter"/>
</dbReference>
<name>A0A1H9T7F3_9ACTN</name>
<evidence type="ECO:0000256" key="4">
    <source>
        <dbReference type="SAM" id="MobiDB-lite"/>
    </source>
</evidence>
<feature type="domain" description="IclR-ED" evidence="6">
    <location>
        <begin position="83"/>
        <end position="272"/>
    </location>
</feature>
<dbReference type="PANTHER" id="PTHR30136">
    <property type="entry name" value="HELIX-TURN-HELIX TRANSCRIPTIONAL REGULATOR, ICLR FAMILY"/>
    <property type="match status" value="1"/>
</dbReference>
<dbReference type="InterPro" id="IPR014757">
    <property type="entry name" value="Tscrpt_reg_IclR_C"/>
</dbReference>
<dbReference type="Proteomes" id="UP000198815">
    <property type="component" value="Unassembled WGS sequence"/>
</dbReference>
<gene>
    <name evidence="7" type="ORF">SAMN05443377_11950</name>
</gene>
<organism evidence="7 8">
    <name type="scientific">Propionibacterium cyclohexanicum</name>
    <dbReference type="NCBI Taxonomy" id="64702"/>
    <lineage>
        <taxon>Bacteria</taxon>
        <taxon>Bacillati</taxon>
        <taxon>Actinomycetota</taxon>
        <taxon>Actinomycetes</taxon>
        <taxon>Propionibacteriales</taxon>
        <taxon>Propionibacteriaceae</taxon>
        <taxon>Propionibacterium</taxon>
    </lineage>
</organism>
<dbReference type="InterPro" id="IPR005471">
    <property type="entry name" value="Tscrpt_reg_IclR_N"/>
</dbReference>
<feature type="domain" description="HTH iclR-type" evidence="5">
    <location>
        <begin position="21"/>
        <end position="82"/>
    </location>
</feature>
<dbReference type="AlphaFoldDB" id="A0A1H9T7F3"/>
<dbReference type="Gene3D" id="1.10.10.10">
    <property type="entry name" value="Winged helix-like DNA-binding domain superfamily/Winged helix DNA-binding domain"/>
    <property type="match status" value="1"/>
</dbReference>
<protein>
    <submittedName>
        <fullName evidence="7">DNA-binding transcriptional regulator, IclR family</fullName>
    </submittedName>
</protein>
<dbReference type="PANTHER" id="PTHR30136:SF24">
    <property type="entry name" value="HTH-TYPE TRANSCRIPTIONAL REPRESSOR ALLR"/>
    <property type="match status" value="1"/>
</dbReference>
<feature type="region of interest" description="Disordered" evidence="4">
    <location>
        <begin position="1"/>
        <end position="21"/>
    </location>
</feature>
<dbReference type="Pfam" id="PF09339">
    <property type="entry name" value="HTH_IclR"/>
    <property type="match status" value="1"/>
</dbReference>
<proteinExistence type="predicted"/>
<dbReference type="SUPFAM" id="SSF55781">
    <property type="entry name" value="GAF domain-like"/>
    <property type="match status" value="1"/>
</dbReference>
<evidence type="ECO:0000259" key="6">
    <source>
        <dbReference type="PROSITE" id="PS51078"/>
    </source>
</evidence>
<keyword evidence="3" id="KW-0804">Transcription</keyword>
<keyword evidence="8" id="KW-1185">Reference proteome</keyword>
<dbReference type="InterPro" id="IPR050707">
    <property type="entry name" value="HTH_MetabolicPath_Reg"/>
</dbReference>
<evidence type="ECO:0000313" key="8">
    <source>
        <dbReference type="Proteomes" id="UP000198815"/>
    </source>
</evidence>
<dbReference type="RefSeq" id="WP_091970401.1">
    <property type="nucleotide sequence ID" value="NZ_FOGZ01000019.1"/>
</dbReference>
<dbReference type="Gene3D" id="3.30.450.40">
    <property type="match status" value="1"/>
</dbReference>
<dbReference type="PROSITE" id="PS51078">
    <property type="entry name" value="ICLR_ED"/>
    <property type="match status" value="1"/>
</dbReference>
<sequence>MSSASPSPTSPSSKSSSSSPAPAVSRAVKILAVLADAHGVEMSLADLARAVGAPKSSAFNVCLVLEEAQLISRREFGYTLGRRTVELGGAYLSGFDQVREFYRVCSSSPVLATELVQLSVLDGTDVVYLARHEGSTPLRLSAGVGDRFPASVTAVGNALLMALSPDDVAARYASLDALPVRTSRSTRTVAELQDKLAAARTRGYALDRSEVFPNVIGIAMPVPARNPGENALAIGVSVIGPREGFDVPPEQLTAIVDALREAVRQLSNPMSRDALQESRA</sequence>
<reference evidence="7 8" key="1">
    <citation type="submission" date="2016-10" db="EMBL/GenBank/DDBJ databases">
        <authorList>
            <person name="de Groot N.N."/>
        </authorList>
    </citation>
    <scope>NUCLEOTIDE SEQUENCE [LARGE SCALE GENOMIC DNA]</scope>
    <source>
        <strain evidence="7 8">DSM 16859</strain>
    </source>
</reference>
<accession>A0A1H9T7F3</accession>
<keyword evidence="1" id="KW-0805">Transcription regulation</keyword>
<dbReference type="InterPro" id="IPR036390">
    <property type="entry name" value="WH_DNA-bd_sf"/>
</dbReference>
<dbReference type="InterPro" id="IPR029016">
    <property type="entry name" value="GAF-like_dom_sf"/>
</dbReference>
<evidence type="ECO:0000259" key="5">
    <source>
        <dbReference type="PROSITE" id="PS51077"/>
    </source>
</evidence>
<dbReference type="OrthoDB" id="4068713at2"/>